<dbReference type="GO" id="GO:0004853">
    <property type="term" value="F:uroporphyrinogen decarboxylase activity"/>
    <property type="evidence" value="ECO:0007669"/>
    <property type="project" value="InterPro"/>
</dbReference>
<dbReference type="InterPro" id="IPR052024">
    <property type="entry name" value="Methanogen_methyltrans"/>
</dbReference>
<evidence type="ECO:0000313" key="3">
    <source>
        <dbReference type="Proteomes" id="UP000823868"/>
    </source>
</evidence>
<proteinExistence type="predicted"/>
<dbReference type="PANTHER" id="PTHR47099:SF1">
    <property type="entry name" value="METHYLCOBAMIDE:COM METHYLTRANSFERASE MTBA"/>
    <property type="match status" value="1"/>
</dbReference>
<dbReference type="InterPro" id="IPR000257">
    <property type="entry name" value="Uroporphyrinogen_deCOase"/>
</dbReference>
<accession>A0A9D1YAM7</accession>
<evidence type="ECO:0000259" key="1">
    <source>
        <dbReference type="Pfam" id="PF01208"/>
    </source>
</evidence>
<evidence type="ECO:0000313" key="2">
    <source>
        <dbReference type="EMBL" id="HIY22417.1"/>
    </source>
</evidence>
<dbReference type="Proteomes" id="UP000823868">
    <property type="component" value="Unassembled WGS sequence"/>
</dbReference>
<dbReference type="SUPFAM" id="SSF51726">
    <property type="entry name" value="UROD/MetE-like"/>
    <property type="match status" value="1"/>
</dbReference>
<dbReference type="InterPro" id="IPR038071">
    <property type="entry name" value="UROD/MetE-like_sf"/>
</dbReference>
<dbReference type="AlphaFoldDB" id="A0A9D1YAM7"/>
<sequence>MTGGERVMTALAGGRPDRVPVCPILGGATRQILGVTYRAWSTNAELCALALAKTVRRYRLDAAMFVIDLSVECAAWGQRLVYPREGTAHPDVRAQLLQEPEDYDRLRPASWLGAERMNMEVEVCRRLRRHLGPDIPIFPMVSSPLGVLTMLRGQTALLTEVYDQLPAIVRALEPITRTLEQYVHRLLDAGSDGILLDTLYASRSLISKELWSAVERPALTDLAQSVHLRGRQLILHNCGWGSYLKEQLAVMHPQGISLQYSPEDCANLVECRLRYQTVALMGCVDPVLALLATPEEWEDACRVQVRLLGGTGGYLLSTGCEYPPNAPLTLLRQMRRAAEYEEERRGWA</sequence>
<dbReference type="EMBL" id="DXDX01000199">
    <property type="protein sequence ID" value="HIY22417.1"/>
    <property type="molecule type" value="Genomic_DNA"/>
</dbReference>
<dbReference type="PANTHER" id="PTHR47099">
    <property type="entry name" value="METHYLCOBAMIDE:COM METHYLTRANSFERASE MTBA"/>
    <property type="match status" value="1"/>
</dbReference>
<protein>
    <submittedName>
        <fullName evidence="2">Uroporphyrinogen decarboxylase</fullName>
    </submittedName>
</protein>
<dbReference type="GO" id="GO:0006779">
    <property type="term" value="P:porphyrin-containing compound biosynthetic process"/>
    <property type="evidence" value="ECO:0007669"/>
    <property type="project" value="InterPro"/>
</dbReference>
<reference evidence="2" key="2">
    <citation type="submission" date="2021-04" db="EMBL/GenBank/DDBJ databases">
        <authorList>
            <person name="Gilroy R."/>
        </authorList>
    </citation>
    <scope>NUCLEOTIDE SEQUENCE</scope>
    <source>
        <strain evidence="2">ChiBcec16_6824</strain>
    </source>
</reference>
<name>A0A9D1YAM7_9FIRM</name>
<gene>
    <name evidence="2" type="ORF">H9841_11030</name>
</gene>
<dbReference type="Gene3D" id="3.20.20.210">
    <property type="match status" value="1"/>
</dbReference>
<organism evidence="2 3">
    <name type="scientific">Candidatus Flavonifractor merdigallinarum</name>
    <dbReference type="NCBI Taxonomy" id="2838589"/>
    <lineage>
        <taxon>Bacteria</taxon>
        <taxon>Bacillati</taxon>
        <taxon>Bacillota</taxon>
        <taxon>Clostridia</taxon>
        <taxon>Eubacteriales</taxon>
        <taxon>Oscillospiraceae</taxon>
        <taxon>Flavonifractor</taxon>
    </lineage>
</organism>
<dbReference type="Pfam" id="PF01208">
    <property type="entry name" value="URO-D"/>
    <property type="match status" value="1"/>
</dbReference>
<feature type="domain" description="Uroporphyrinogen decarboxylase (URO-D)" evidence="1">
    <location>
        <begin position="5"/>
        <end position="338"/>
    </location>
</feature>
<comment type="caution">
    <text evidence="2">The sequence shown here is derived from an EMBL/GenBank/DDBJ whole genome shotgun (WGS) entry which is preliminary data.</text>
</comment>
<reference evidence="2" key="1">
    <citation type="journal article" date="2021" name="PeerJ">
        <title>Extensive microbial diversity within the chicken gut microbiome revealed by metagenomics and culture.</title>
        <authorList>
            <person name="Gilroy R."/>
            <person name="Ravi A."/>
            <person name="Getino M."/>
            <person name="Pursley I."/>
            <person name="Horton D.L."/>
            <person name="Alikhan N.F."/>
            <person name="Baker D."/>
            <person name="Gharbi K."/>
            <person name="Hall N."/>
            <person name="Watson M."/>
            <person name="Adriaenssens E.M."/>
            <person name="Foster-Nyarko E."/>
            <person name="Jarju S."/>
            <person name="Secka A."/>
            <person name="Antonio M."/>
            <person name="Oren A."/>
            <person name="Chaudhuri R.R."/>
            <person name="La Ragione R."/>
            <person name="Hildebrand F."/>
            <person name="Pallen M.J."/>
        </authorList>
    </citation>
    <scope>NUCLEOTIDE SEQUENCE</scope>
    <source>
        <strain evidence="2">ChiBcec16_6824</strain>
    </source>
</reference>